<dbReference type="Pfam" id="PF00571">
    <property type="entry name" value="CBS"/>
    <property type="match status" value="2"/>
</dbReference>
<accession>A0AAU7BSB1</accession>
<name>A0AAU7BSB1_9FLAO</name>
<dbReference type="AlphaFoldDB" id="A0AAU7BSB1"/>
<dbReference type="SUPFAM" id="SSF55931">
    <property type="entry name" value="Glutamine synthetase/guanido kinase"/>
    <property type="match status" value="1"/>
</dbReference>
<dbReference type="EMBL" id="CP157199">
    <property type="protein sequence ID" value="XBG61026.1"/>
    <property type="molecule type" value="Genomic_DNA"/>
</dbReference>
<dbReference type="PROSITE" id="PS51371">
    <property type="entry name" value="CBS"/>
    <property type="match status" value="2"/>
</dbReference>
<dbReference type="SUPFAM" id="SSF54631">
    <property type="entry name" value="CBS-domain pair"/>
    <property type="match status" value="1"/>
</dbReference>
<feature type="domain" description="CBS" evidence="2">
    <location>
        <begin position="571"/>
        <end position="616"/>
    </location>
</feature>
<dbReference type="RefSeq" id="WP_347923252.1">
    <property type="nucleotide sequence ID" value="NZ_CP157199.1"/>
</dbReference>
<dbReference type="InterPro" id="IPR046342">
    <property type="entry name" value="CBS_dom_sf"/>
</dbReference>
<gene>
    <name evidence="3" type="ORF">ABGB03_14285</name>
</gene>
<dbReference type="Gene3D" id="3.30.590.20">
    <property type="match status" value="1"/>
</dbReference>
<feature type="domain" description="CBS" evidence="2">
    <location>
        <begin position="507"/>
        <end position="563"/>
    </location>
</feature>
<dbReference type="Pfam" id="PF04107">
    <property type="entry name" value="GCS2"/>
    <property type="match status" value="1"/>
</dbReference>
<dbReference type="SMART" id="SM00116">
    <property type="entry name" value="CBS"/>
    <property type="match status" value="2"/>
</dbReference>
<reference evidence="3" key="1">
    <citation type="submission" date="2024-05" db="EMBL/GenBank/DDBJ databases">
        <title>Pontimicrobium maritimus sp. nov., isolated form sea water.</title>
        <authorList>
            <person name="Muhammad N."/>
            <person name="Vuong T.Q."/>
            <person name="Han H.L."/>
            <person name="Kim S.-G."/>
        </authorList>
    </citation>
    <scope>NUCLEOTIDE SEQUENCE</scope>
    <source>
        <strain evidence="3">SW4</strain>
    </source>
</reference>
<dbReference type="Gene3D" id="3.10.580.10">
    <property type="entry name" value="CBS-domain"/>
    <property type="match status" value="1"/>
</dbReference>
<evidence type="ECO:0000259" key="2">
    <source>
        <dbReference type="PROSITE" id="PS51371"/>
    </source>
</evidence>
<proteinExistence type="predicted"/>
<dbReference type="InterPro" id="IPR000644">
    <property type="entry name" value="CBS_dom"/>
</dbReference>
<evidence type="ECO:0000256" key="1">
    <source>
        <dbReference type="PROSITE-ProRule" id="PRU00703"/>
    </source>
</evidence>
<protein>
    <submittedName>
        <fullName evidence="3">CBS domain-containing protein</fullName>
    </submittedName>
</protein>
<dbReference type="InterPro" id="IPR014746">
    <property type="entry name" value="Gln_synth/guanido_kin_cat_dom"/>
</dbReference>
<dbReference type="InterPro" id="IPR050141">
    <property type="entry name" value="GCL_type2/YbdK_subfam"/>
</dbReference>
<dbReference type="GO" id="GO:0016879">
    <property type="term" value="F:ligase activity, forming carbon-nitrogen bonds"/>
    <property type="evidence" value="ECO:0007669"/>
    <property type="project" value="TreeGrafter"/>
</dbReference>
<dbReference type="InterPro" id="IPR006336">
    <property type="entry name" value="GCS2"/>
</dbReference>
<dbReference type="PANTHER" id="PTHR36510">
    <property type="entry name" value="GLUTAMATE--CYSTEINE LIGASE 2-RELATED"/>
    <property type="match status" value="1"/>
</dbReference>
<dbReference type="PANTHER" id="PTHR36510:SF3">
    <property type="entry name" value="CONSERVED PROTEIN"/>
    <property type="match status" value="1"/>
</dbReference>
<keyword evidence="1" id="KW-0129">CBS domain</keyword>
<evidence type="ECO:0000313" key="3">
    <source>
        <dbReference type="EMBL" id="XBG61026.1"/>
    </source>
</evidence>
<sequence length="616" mass="70685">MGELKVTKLTSKEDKANYIFHLLKDIEALDFMINNNLIEKTPIRIGAEQEFCLVDNEFLPNNNAVEILKDINDSHFTTEIGNYNLEINLDPIELKNDCFSSLHKQLSELIKKASTVANKKQTKILLTGILPTLTLKHIGIQNMTPIERYYVLNEAIKESRKQDFNIHIKGIDEINLLHDTVMLEGCNTSFQMHLQVDPDTFIDTYNWAQAISGPVLSVCTNSPLLFGKELWSETRIALFTQSVDTRANSFLLNEKQSRVSFGSNWSTGSVADIFRDNVSRFRSLVTTEFKKDSVDMLENGEIPGLKALNLHNGTVYRWNRPCYGVGGGKPHLRIENRYIPSGPTMLDEIANMVFWVGVMMGKPKMYDNIHEKMDFKDAKSNFFNAARYGMNTQFHWNGEIRPSHELILEELLPMAYKGLYKMGVSPKDAEYYLKIIKNRVTTNNGSQWAIKSYRNLLKTKKRFEAIQILTCKMYKKQQKEYPISTWNVIKKDTIPEFVPNKIVKHAMSSDIFSVDVSDSLDLVISIMRWKKFNHMPVINEEKELVGLLSSTDMEKYKRNPQKGKHSIKDIMQKDIITINQYSSATDASKLMKKHNINSLPVVEQNKLIGIITSKDI</sequence>
<organism evidence="3">
    <name type="scientific">Pontimicrobium sp. SW4</name>
    <dbReference type="NCBI Taxonomy" id="3153519"/>
    <lineage>
        <taxon>Bacteria</taxon>
        <taxon>Pseudomonadati</taxon>
        <taxon>Bacteroidota</taxon>
        <taxon>Flavobacteriia</taxon>
        <taxon>Flavobacteriales</taxon>
        <taxon>Flavobacteriaceae</taxon>
        <taxon>Pontimicrobium</taxon>
    </lineage>
</organism>